<gene>
    <name evidence="1" type="ORF">PCOR1329_LOCUS55578</name>
</gene>
<keyword evidence="2" id="KW-1185">Reference proteome</keyword>
<comment type="caution">
    <text evidence="1">The sequence shown here is derived from an EMBL/GenBank/DDBJ whole genome shotgun (WGS) entry which is preliminary data.</text>
</comment>
<evidence type="ECO:0000313" key="2">
    <source>
        <dbReference type="Proteomes" id="UP001189429"/>
    </source>
</evidence>
<accession>A0ABN9V857</accession>
<proteinExistence type="predicted"/>
<organism evidence="1 2">
    <name type="scientific">Prorocentrum cordatum</name>
    <dbReference type="NCBI Taxonomy" id="2364126"/>
    <lineage>
        <taxon>Eukaryota</taxon>
        <taxon>Sar</taxon>
        <taxon>Alveolata</taxon>
        <taxon>Dinophyceae</taxon>
        <taxon>Prorocentrales</taxon>
        <taxon>Prorocentraceae</taxon>
        <taxon>Prorocentrum</taxon>
    </lineage>
</organism>
<evidence type="ECO:0000313" key="1">
    <source>
        <dbReference type="EMBL" id="CAK0869115.1"/>
    </source>
</evidence>
<protein>
    <submittedName>
        <fullName evidence="1">Uncharacterized protein</fullName>
    </submittedName>
</protein>
<feature type="non-terminal residue" evidence="1">
    <location>
        <position position="1"/>
    </location>
</feature>
<dbReference type="EMBL" id="CAUYUJ010016820">
    <property type="protein sequence ID" value="CAK0869115.1"/>
    <property type="molecule type" value="Genomic_DNA"/>
</dbReference>
<sequence length="97" mass="11008">AIDRRREEADRYGFSRDEDAVKQASSTLMQMNATEIEGVLTHLFNSTPSEDKLMLRTKCQAQNRNIKNEKGAERAAQLTALVHAKLAKRMKDALVFE</sequence>
<reference evidence="1" key="1">
    <citation type="submission" date="2023-10" db="EMBL/GenBank/DDBJ databases">
        <authorList>
            <person name="Chen Y."/>
            <person name="Shah S."/>
            <person name="Dougan E. K."/>
            <person name="Thang M."/>
            <person name="Chan C."/>
        </authorList>
    </citation>
    <scope>NUCLEOTIDE SEQUENCE [LARGE SCALE GENOMIC DNA]</scope>
</reference>
<name>A0ABN9V857_9DINO</name>
<dbReference type="Proteomes" id="UP001189429">
    <property type="component" value="Unassembled WGS sequence"/>
</dbReference>